<evidence type="ECO:0000313" key="4">
    <source>
        <dbReference type="EMBL" id="KAK7813029.1"/>
    </source>
</evidence>
<comment type="similarity">
    <text evidence="1">Belongs to the universal ribosomal protein uL23 family.</text>
</comment>
<organism evidence="4 5">
    <name type="scientific">Myodes glareolus</name>
    <name type="common">Bank vole</name>
    <name type="synonym">Clethrionomys glareolus</name>
    <dbReference type="NCBI Taxonomy" id="447135"/>
    <lineage>
        <taxon>Eukaryota</taxon>
        <taxon>Metazoa</taxon>
        <taxon>Chordata</taxon>
        <taxon>Craniata</taxon>
        <taxon>Vertebrata</taxon>
        <taxon>Euteleostomi</taxon>
        <taxon>Mammalia</taxon>
        <taxon>Eutheria</taxon>
        <taxon>Euarchontoglires</taxon>
        <taxon>Glires</taxon>
        <taxon>Rodentia</taxon>
        <taxon>Myomorpha</taxon>
        <taxon>Muroidea</taxon>
        <taxon>Cricetidae</taxon>
        <taxon>Arvicolinae</taxon>
        <taxon>Myodes</taxon>
    </lineage>
</organism>
<dbReference type="Gene3D" id="3.30.70.330">
    <property type="match status" value="1"/>
</dbReference>
<dbReference type="GO" id="GO:0044391">
    <property type="term" value="C:ribosomal subunit"/>
    <property type="evidence" value="ECO:0007669"/>
    <property type="project" value="UniProtKB-ARBA"/>
</dbReference>
<dbReference type="GO" id="GO:0003735">
    <property type="term" value="F:structural constituent of ribosome"/>
    <property type="evidence" value="ECO:0007669"/>
    <property type="project" value="InterPro"/>
</dbReference>
<gene>
    <name evidence="4" type="ORF">U0070_021788</name>
</gene>
<comment type="caution">
    <text evidence="4">The sequence shown here is derived from an EMBL/GenBank/DDBJ whole genome shotgun (WGS) entry which is preliminary data.</text>
</comment>
<dbReference type="InterPro" id="IPR012677">
    <property type="entry name" value="Nucleotide-bd_a/b_plait_sf"/>
</dbReference>
<keyword evidence="5" id="KW-1185">Reference proteome</keyword>
<sequence length="68" mass="7416">MKTDKIQACSFLDIKVNKHQIKQAVKTLQGTDVAKVSTLLRPNVKKKAYVRLAPVSDAPGNANKIGII</sequence>
<name>A0AAW0IFM0_MYOGA</name>
<dbReference type="PANTHER" id="PTHR11620">
    <property type="entry name" value="60S RIBOSOMAL PROTEIN L23A"/>
    <property type="match status" value="1"/>
</dbReference>
<protein>
    <recommendedName>
        <fullName evidence="6">Ribosomal protein L23a</fullName>
    </recommendedName>
</protein>
<evidence type="ECO:0000256" key="3">
    <source>
        <dbReference type="ARBA" id="ARBA00023274"/>
    </source>
</evidence>
<dbReference type="InterPro" id="IPR013025">
    <property type="entry name" value="Ribosomal_uL23-like"/>
</dbReference>
<keyword evidence="2" id="KW-0689">Ribosomal protein</keyword>
<reference evidence="4 5" key="1">
    <citation type="journal article" date="2023" name="bioRxiv">
        <title>Conserved and derived expression patterns and positive selection on dental genes reveal complex evolutionary context of ever-growing rodent molars.</title>
        <authorList>
            <person name="Calamari Z.T."/>
            <person name="Song A."/>
            <person name="Cohen E."/>
            <person name="Akter M."/>
            <person name="Roy R.D."/>
            <person name="Hallikas O."/>
            <person name="Christensen M.M."/>
            <person name="Li P."/>
            <person name="Marangoni P."/>
            <person name="Jernvall J."/>
            <person name="Klein O.D."/>
        </authorList>
    </citation>
    <scope>NUCLEOTIDE SEQUENCE [LARGE SCALE GENOMIC DNA]</scope>
    <source>
        <strain evidence="4">V071</strain>
    </source>
</reference>
<evidence type="ECO:0000256" key="2">
    <source>
        <dbReference type="ARBA" id="ARBA00022980"/>
    </source>
</evidence>
<evidence type="ECO:0008006" key="6">
    <source>
        <dbReference type="Google" id="ProtNLM"/>
    </source>
</evidence>
<evidence type="ECO:0000313" key="5">
    <source>
        <dbReference type="Proteomes" id="UP001488838"/>
    </source>
</evidence>
<dbReference type="Proteomes" id="UP001488838">
    <property type="component" value="Unassembled WGS sequence"/>
</dbReference>
<dbReference type="EMBL" id="JBBHLL010000140">
    <property type="protein sequence ID" value="KAK7813029.1"/>
    <property type="molecule type" value="Genomic_DNA"/>
</dbReference>
<dbReference type="AlphaFoldDB" id="A0AAW0IFM0"/>
<dbReference type="GO" id="GO:0006412">
    <property type="term" value="P:translation"/>
    <property type="evidence" value="ECO:0007669"/>
    <property type="project" value="InterPro"/>
</dbReference>
<proteinExistence type="inferred from homology"/>
<dbReference type="GO" id="GO:0022626">
    <property type="term" value="C:cytosolic ribosome"/>
    <property type="evidence" value="ECO:0007669"/>
    <property type="project" value="UniProtKB-ARBA"/>
</dbReference>
<dbReference type="InterPro" id="IPR012678">
    <property type="entry name" value="Ribosomal_uL23/eL15/eS24_sf"/>
</dbReference>
<keyword evidence="3" id="KW-0687">Ribonucleoprotein</keyword>
<accession>A0AAW0IFM0</accession>
<dbReference type="SUPFAM" id="SSF54189">
    <property type="entry name" value="Ribosomal proteins S24e, L23 and L15e"/>
    <property type="match status" value="1"/>
</dbReference>
<evidence type="ECO:0000256" key="1">
    <source>
        <dbReference type="ARBA" id="ARBA00006700"/>
    </source>
</evidence>